<dbReference type="FunFam" id="3.30.1380.20:FF:000007">
    <property type="entry name" value="Trafficking protein particle complex subunit"/>
    <property type="match status" value="1"/>
</dbReference>
<dbReference type="GO" id="GO:1990072">
    <property type="term" value="C:TRAPPIII protein complex"/>
    <property type="evidence" value="ECO:0007669"/>
    <property type="project" value="TreeGrafter"/>
</dbReference>
<dbReference type="GO" id="GO:1990071">
    <property type="term" value="C:TRAPPII protein complex"/>
    <property type="evidence" value="ECO:0007669"/>
    <property type="project" value="TreeGrafter"/>
</dbReference>
<dbReference type="GO" id="GO:1990070">
    <property type="term" value="C:TRAPPI protein complex"/>
    <property type="evidence" value="ECO:0007669"/>
    <property type="project" value="TreeGrafter"/>
</dbReference>
<dbReference type="CDD" id="cd14943">
    <property type="entry name" value="TRAPPC5_Trs31"/>
    <property type="match status" value="1"/>
</dbReference>
<dbReference type="InterPro" id="IPR007194">
    <property type="entry name" value="TRAPP_component"/>
</dbReference>
<dbReference type="Proteomes" id="UP000651452">
    <property type="component" value="Unassembled WGS sequence"/>
</dbReference>
<accession>A0A8H7J8V8</accession>
<dbReference type="PANTHER" id="PTHR20902">
    <property type="entry name" value="41-2 PROTEIN ANTIGEN-RELATED"/>
    <property type="match status" value="1"/>
</dbReference>
<dbReference type="InterPro" id="IPR024096">
    <property type="entry name" value="NO_sig/Golgi_transp_ligand-bd"/>
</dbReference>
<dbReference type="Pfam" id="PF04051">
    <property type="entry name" value="TRAPP"/>
    <property type="match status" value="1"/>
</dbReference>
<keyword evidence="11" id="KW-1185">Reference proteome</keyword>
<dbReference type="GO" id="GO:0006888">
    <property type="term" value="P:endoplasmic reticulum to Golgi vesicle-mediated transport"/>
    <property type="evidence" value="ECO:0007669"/>
    <property type="project" value="TreeGrafter"/>
</dbReference>
<comment type="subcellular location">
    <subcellularLocation>
        <location evidence="1">Endoplasmic reticulum</location>
    </subcellularLocation>
    <subcellularLocation>
        <location evidence="2">Golgi apparatus</location>
    </subcellularLocation>
</comment>
<dbReference type="GO" id="GO:0005783">
    <property type="term" value="C:endoplasmic reticulum"/>
    <property type="evidence" value="ECO:0007669"/>
    <property type="project" value="UniProtKB-SubCell"/>
</dbReference>
<keyword evidence="4" id="KW-0813">Transport</keyword>
<keyword evidence="5" id="KW-0256">Endoplasmic reticulum</keyword>
<evidence type="ECO:0000256" key="4">
    <source>
        <dbReference type="ARBA" id="ARBA00022448"/>
    </source>
</evidence>
<sequence length="393" mass="43869">MSTPTAADAHRREKDEWKARAELHEQSLKVYQEHIRMLEQRRNDASEGYNVMIDELSKHRVDVELDKARNPAQLAAWSLQGNMLQRFLRADESEVSIPRSTMAVISDIRGVLKASKASVGWMAAIIPIPSHYQTRETPSPPERRLQTAAVTSTEVAPRIQPHSHHDRPVSQARTATMSGTPNQGPGLRYPSNKKSIYDRNLNRSKNAELSRAAFAYLFIEMIAYAQRGVSNVGDLEQKLNSQGYPIGLRLLDLLLSRSSNPLASIRPTRILPLLQFIAQTLYRHLFGRPADALEKSSTEPGQYMLFDNEPMVNQYISLPRELSSLNCAAFVAGVIEGVCDGAGFPTEGVTAHSVGEQEQGKETKAMWPDKTVFLIKFKPEVLEREEILGRGGG</sequence>
<evidence type="ECO:0000313" key="11">
    <source>
        <dbReference type="Proteomes" id="UP000651452"/>
    </source>
</evidence>
<evidence type="ECO:0000256" key="9">
    <source>
        <dbReference type="SAM" id="MobiDB-lite"/>
    </source>
</evidence>
<reference evidence="10" key="2">
    <citation type="submission" date="2020-09" db="EMBL/GenBank/DDBJ databases">
        <title>Reference genome assembly for Australian Ascochyta lentis isolate Al4.</title>
        <authorList>
            <person name="Lee R.C."/>
            <person name="Farfan-Caceres L.M."/>
            <person name="Debler J.W."/>
            <person name="Williams A.H."/>
            <person name="Henares B.M."/>
        </authorList>
    </citation>
    <scope>NUCLEOTIDE SEQUENCE</scope>
    <source>
        <strain evidence="10">Al4</strain>
    </source>
</reference>
<feature type="region of interest" description="Disordered" evidence="9">
    <location>
        <begin position="154"/>
        <end position="193"/>
    </location>
</feature>
<keyword evidence="8" id="KW-0175">Coiled coil</keyword>
<name>A0A8H7J8V8_9PLEO</name>
<evidence type="ECO:0000256" key="7">
    <source>
        <dbReference type="ARBA" id="ARBA00023034"/>
    </source>
</evidence>
<evidence type="ECO:0000313" key="10">
    <source>
        <dbReference type="EMBL" id="KAF9700039.1"/>
    </source>
</evidence>
<comment type="similarity">
    <text evidence="3">Belongs to the TRAPP small subunits family. BET3 subfamily.</text>
</comment>
<evidence type="ECO:0000256" key="6">
    <source>
        <dbReference type="ARBA" id="ARBA00022892"/>
    </source>
</evidence>
<dbReference type="InterPro" id="IPR016696">
    <property type="entry name" value="TRAPP-I_su5"/>
</dbReference>
<dbReference type="SUPFAM" id="SSF111126">
    <property type="entry name" value="Ligand-binding domain in the NO signalling and Golgi transport"/>
    <property type="match status" value="1"/>
</dbReference>
<evidence type="ECO:0000256" key="8">
    <source>
        <dbReference type="SAM" id="Coils"/>
    </source>
</evidence>
<proteinExistence type="inferred from homology"/>
<feature type="compositionally biased region" description="Polar residues" evidence="9">
    <location>
        <begin position="171"/>
        <end position="183"/>
    </location>
</feature>
<evidence type="ECO:0000256" key="3">
    <source>
        <dbReference type="ARBA" id="ARBA00006218"/>
    </source>
</evidence>
<evidence type="ECO:0000256" key="1">
    <source>
        <dbReference type="ARBA" id="ARBA00004240"/>
    </source>
</evidence>
<dbReference type="AlphaFoldDB" id="A0A8H7J8V8"/>
<evidence type="ECO:0008006" key="12">
    <source>
        <dbReference type="Google" id="ProtNLM"/>
    </source>
</evidence>
<gene>
    <name evidence="10" type="ORF">EKO04_001921</name>
</gene>
<protein>
    <recommendedName>
        <fullName evidence="12">Trafficking protein particle complex subunit</fullName>
    </recommendedName>
</protein>
<keyword evidence="6" id="KW-0931">ER-Golgi transport</keyword>
<reference evidence="10" key="1">
    <citation type="submission" date="2018-12" db="EMBL/GenBank/DDBJ databases">
        <authorList>
            <person name="Syme R.A."/>
            <person name="Farfan-Caceres L."/>
            <person name="Lichtenzveig J."/>
        </authorList>
    </citation>
    <scope>NUCLEOTIDE SEQUENCE</scope>
    <source>
        <strain evidence="10">Al4</strain>
    </source>
</reference>
<keyword evidence="7" id="KW-0333">Golgi apparatus</keyword>
<evidence type="ECO:0000256" key="2">
    <source>
        <dbReference type="ARBA" id="ARBA00004555"/>
    </source>
</evidence>
<dbReference type="PANTHER" id="PTHR20902:SF0">
    <property type="entry name" value="TRAFFICKING PROTEIN PARTICLE COMPLEX SUBUNIT 5"/>
    <property type="match status" value="1"/>
</dbReference>
<dbReference type="OrthoDB" id="10254842at2759"/>
<dbReference type="Gene3D" id="3.30.1380.20">
    <property type="entry name" value="Trafficking protein particle complex subunit 3"/>
    <property type="match status" value="1"/>
</dbReference>
<evidence type="ECO:0000256" key="5">
    <source>
        <dbReference type="ARBA" id="ARBA00022824"/>
    </source>
</evidence>
<dbReference type="EMBL" id="RZGK01000003">
    <property type="protein sequence ID" value="KAF9700039.1"/>
    <property type="molecule type" value="Genomic_DNA"/>
</dbReference>
<feature type="coiled-coil region" evidence="8">
    <location>
        <begin position="7"/>
        <end position="41"/>
    </location>
</feature>
<organism evidence="10 11">
    <name type="scientific">Ascochyta lentis</name>
    <dbReference type="NCBI Taxonomy" id="205686"/>
    <lineage>
        <taxon>Eukaryota</taxon>
        <taxon>Fungi</taxon>
        <taxon>Dikarya</taxon>
        <taxon>Ascomycota</taxon>
        <taxon>Pezizomycotina</taxon>
        <taxon>Dothideomycetes</taxon>
        <taxon>Pleosporomycetidae</taxon>
        <taxon>Pleosporales</taxon>
        <taxon>Pleosporineae</taxon>
        <taxon>Didymellaceae</taxon>
        <taxon>Ascochyta</taxon>
    </lineage>
</organism>
<comment type="caution">
    <text evidence="10">The sequence shown here is derived from an EMBL/GenBank/DDBJ whole genome shotgun (WGS) entry which is preliminary data.</text>
</comment>